<comment type="similarity">
    <text evidence="3 8">Belongs to the carotenoid/retinoid oxidoreductase family.</text>
</comment>
<dbReference type="Pfam" id="PF01593">
    <property type="entry name" value="Amino_oxidase"/>
    <property type="match status" value="1"/>
</dbReference>
<sequence length="587" mass="65442">MGDYKAANATGPSVIVVGAGAGGVALAARLAAAGCKVTVVEKNEFSGGRCSLIHRGEYRFDQGPSLLLLPRFFHETFEDLGTSLEGEGIQLVKCDPNYKVHFHDDTTFTLSTDISVMKEEVERFEGTDGFERYLSFLQESHRHYEVSIIYVLRRNFYSLLSMARLDFLLHLIELHPFESIWYRASKYFWTERLRRVFTFASMYMGMSPFDAPGTYSLLQYTELAEGIWYPIGGFHKVVEKLVNVGQRLGVEYMFDSPISQITLSPDGKRATGVQFEDPNKAPLTADIVVCNADLTYAYNNLLPSSSFSRSLLKRQASCSSISFYWALDRQFPELSAHNIFLAEEYKDSFDSIFKKHLIPDEPSFYVNVPSRVDPSAAPSGCDSIVVLVPVGHLHDSTTDSHKGSKHTDGLTQDWDAMVSSARSTILRTMEARLKINLAPHIVNETINTPPSWKSTFNLDRGAILGLSHSFFNVLSFRPKTKHSSIEGLYFVGASTHPGTGVPIVLAGAKIVCEQIMQGLGLLGKIPWGTVEASRKRKSMSPLDRTQHGPYLSWLVWILISVFMTVVAMGGMGTWSYKQQGKGLVGDW</sequence>
<dbReference type="GO" id="GO:0016166">
    <property type="term" value="F:phytoene dehydrogenase activity"/>
    <property type="evidence" value="ECO:0007669"/>
    <property type="project" value="UniProtKB-ARBA"/>
</dbReference>
<dbReference type="InterPro" id="IPR036188">
    <property type="entry name" value="FAD/NAD-bd_sf"/>
</dbReference>
<dbReference type="AlphaFoldDB" id="A0A9Q9DVT8"/>
<dbReference type="FunFam" id="3.50.50.60:FF:000171">
    <property type="entry name" value="zeta-carotene-forming phytoene desaturase"/>
    <property type="match status" value="1"/>
</dbReference>
<evidence type="ECO:0000259" key="10">
    <source>
        <dbReference type="Pfam" id="PF01593"/>
    </source>
</evidence>
<organism evidence="11 12">
    <name type="scientific">Curvularia clavata</name>
    <dbReference type="NCBI Taxonomy" id="95742"/>
    <lineage>
        <taxon>Eukaryota</taxon>
        <taxon>Fungi</taxon>
        <taxon>Dikarya</taxon>
        <taxon>Ascomycota</taxon>
        <taxon>Pezizomycotina</taxon>
        <taxon>Dothideomycetes</taxon>
        <taxon>Pleosporomycetidae</taxon>
        <taxon>Pleosporales</taxon>
        <taxon>Pleosporineae</taxon>
        <taxon>Pleosporaceae</taxon>
        <taxon>Curvularia</taxon>
    </lineage>
</organism>
<evidence type="ECO:0000256" key="1">
    <source>
        <dbReference type="ARBA" id="ARBA00001911"/>
    </source>
</evidence>
<evidence type="ECO:0000256" key="7">
    <source>
        <dbReference type="ARBA" id="ARBA00034551"/>
    </source>
</evidence>
<dbReference type="GO" id="GO:0016117">
    <property type="term" value="P:carotenoid biosynthetic process"/>
    <property type="evidence" value="ECO:0007669"/>
    <property type="project" value="UniProtKB-KW"/>
</dbReference>
<evidence type="ECO:0000313" key="11">
    <source>
        <dbReference type="EMBL" id="USP82583.1"/>
    </source>
</evidence>
<dbReference type="EMBL" id="CP089281">
    <property type="protein sequence ID" value="USP82583.1"/>
    <property type="molecule type" value="Genomic_DNA"/>
</dbReference>
<keyword evidence="6 8" id="KW-0560">Oxidoreductase</keyword>
<name>A0A9Q9DVT8_CURCL</name>
<evidence type="ECO:0000256" key="5">
    <source>
        <dbReference type="ARBA" id="ARBA00022746"/>
    </source>
</evidence>
<protein>
    <recommendedName>
        <fullName evidence="4">Phytoene desaturase</fullName>
    </recommendedName>
    <alternativeName>
        <fullName evidence="7">Phytoene desaturase (3,4-didehydrolycopene-forming)</fullName>
    </alternativeName>
</protein>
<dbReference type="Proteomes" id="UP001056012">
    <property type="component" value="Chromosome 8"/>
</dbReference>
<keyword evidence="9" id="KW-0812">Transmembrane</keyword>
<evidence type="ECO:0000256" key="2">
    <source>
        <dbReference type="ARBA" id="ARBA00004829"/>
    </source>
</evidence>
<dbReference type="PANTHER" id="PTHR43734:SF1">
    <property type="entry name" value="PHYTOENE DESATURASE"/>
    <property type="match status" value="1"/>
</dbReference>
<keyword evidence="9" id="KW-1133">Transmembrane helix</keyword>
<feature type="domain" description="Amine oxidase" evidence="10">
    <location>
        <begin position="23"/>
        <end position="515"/>
    </location>
</feature>
<evidence type="ECO:0000256" key="9">
    <source>
        <dbReference type="SAM" id="Phobius"/>
    </source>
</evidence>
<evidence type="ECO:0000256" key="8">
    <source>
        <dbReference type="RuleBase" id="RU362075"/>
    </source>
</evidence>
<evidence type="ECO:0000256" key="4">
    <source>
        <dbReference type="ARBA" id="ARBA00013293"/>
    </source>
</evidence>
<proteinExistence type="inferred from homology"/>
<comment type="pathway">
    <text evidence="2 8">Carotenoid biosynthesis.</text>
</comment>
<dbReference type="VEuPathDB" id="FungiDB:yc1106_09857"/>
<feature type="transmembrane region" description="Helical" evidence="9">
    <location>
        <begin position="550"/>
        <end position="571"/>
    </location>
</feature>
<dbReference type="PROSITE" id="PS00982">
    <property type="entry name" value="PHYTOENE_DH"/>
    <property type="match status" value="1"/>
</dbReference>
<dbReference type="InterPro" id="IPR002937">
    <property type="entry name" value="Amino_oxidase"/>
</dbReference>
<keyword evidence="12" id="KW-1185">Reference proteome</keyword>
<dbReference type="OrthoDB" id="7777654at2759"/>
<dbReference type="InterPro" id="IPR008150">
    <property type="entry name" value="Phytoene_DH_bac_CS"/>
</dbReference>
<dbReference type="PANTHER" id="PTHR43734">
    <property type="entry name" value="PHYTOENE DESATURASE"/>
    <property type="match status" value="1"/>
</dbReference>
<keyword evidence="9" id="KW-0472">Membrane</keyword>
<accession>A0A9Q9DVT8</accession>
<evidence type="ECO:0000256" key="3">
    <source>
        <dbReference type="ARBA" id="ARBA00006046"/>
    </source>
</evidence>
<dbReference type="InterPro" id="IPR014105">
    <property type="entry name" value="Carotenoid/retinoid_OxRdtase"/>
</dbReference>
<gene>
    <name evidence="11" type="ORF">yc1106_09857</name>
</gene>
<comment type="cofactor">
    <cofactor evidence="1">
        <name>NAD(+)</name>
        <dbReference type="ChEBI" id="CHEBI:57540"/>
    </cofactor>
</comment>
<dbReference type="Gene3D" id="3.50.50.60">
    <property type="entry name" value="FAD/NAD(P)-binding domain"/>
    <property type="match status" value="2"/>
</dbReference>
<dbReference type="NCBIfam" id="TIGR02734">
    <property type="entry name" value="crtI_fam"/>
    <property type="match status" value="1"/>
</dbReference>
<keyword evidence="5 8" id="KW-0125">Carotenoid biosynthesis</keyword>
<evidence type="ECO:0000256" key="6">
    <source>
        <dbReference type="ARBA" id="ARBA00023002"/>
    </source>
</evidence>
<evidence type="ECO:0000313" key="12">
    <source>
        <dbReference type="Proteomes" id="UP001056012"/>
    </source>
</evidence>
<reference evidence="11" key="1">
    <citation type="submission" date="2021-12" db="EMBL/GenBank/DDBJ databases">
        <title>Curvularia clavata genome.</title>
        <authorList>
            <person name="Cao Y."/>
        </authorList>
    </citation>
    <scope>NUCLEOTIDE SEQUENCE</scope>
    <source>
        <strain evidence="11">Yc1106</strain>
    </source>
</reference>
<dbReference type="SUPFAM" id="SSF51905">
    <property type="entry name" value="FAD/NAD(P)-binding domain"/>
    <property type="match status" value="1"/>
</dbReference>